<dbReference type="PROSITE" id="PS00211">
    <property type="entry name" value="ABC_TRANSPORTER_1"/>
    <property type="match status" value="2"/>
</dbReference>
<comment type="caution">
    <text evidence="9">The sequence shown here is derived from an EMBL/GenBank/DDBJ whole genome shotgun (WGS) entry which is preliminary data.</text>
</comment>
<dbReference type="InterPro" id="IPR027417">
    <property type="entry name" value="P-loop_NTPase"/>
</dbReference>
<gene>
    <name evidence="9" type="primary">oppD</name>
    <name evidence="9" type="ORF">Mth01_46620</name>
</gene>
<evidence type="ECO:0000313" key="9">
    <source>
        <dbReference type="EMBL" id="GIH72409.1"/>
    </source>
</evidence>
<keyword evidence="3" id="KW-0813">Transport</keyword>
<dbReference type="PANTHER" id="PTHR43297">
    <property type="entry name" value="OLIGOPEPTIDE TRANSPORT ATP-BINDING PROTEIN APPD"/>
    <property type="match status" value="1"/>
</dbReference>
<dbReference type="GO" id="GO:0015833">
    <property type="term" value="P:peptide transport"/>
    <property type="evidence" value="ECO:0007669"/>
    <property type="project" value="InterPro"/>
</dbReference>
<dbReference type="Proteomes" id="UP000610966">
    <property type="component" value="Unassembled WGS sequence"/>
</dbReference>
<name>A0A8J3W0N5_9ACTN</name>
<dbReference type="AlphaFoldDB" id="A0A8J3W0N5"/>
<dbReference type="CDD" id="cd03257">
    <property type="entry name" value="ABC_NikE_OppD_transporters"/>
    <property type="match status" value="2"/>
</dbReference>
<dbReference type="FunFam" id="3.40.50.300:FF:000016">
    <property type="entry name" value="Oligopeptide ABC transporter ATP-binding component"/>
    <property type="match status" value="2"/>
</dbReference>
<protein>
    <submittedName>
        <fullName evidence="9">Oligopeptide ABC transporter ATP-binding protein OppF</fullName>
    </submittedName>
</protein>
<keyword evidence="5" id="KW-0547">Nucleotide-binding</keyword>
<dbReference type="Pfam" id="PF00005">
    <property type="entry name" value="ABC_tran"/>
    <property type="match status" value="2"/>
</dbReference>
<dbReference type="GO" id="GO:0005886">
    <property type="term" value="C:plasma membrane"/>
    <property type="evidence" value="ECO:0007669"/>
    <property type="project" value="UniProtKB-SubCell"/>
</dbReference>
<accession>A0A8J3W0N5</accession>
<evidence type="ECO:0000313" key="10">
    <source>
        <dbReference type="Proteomes" id="UP000610966"/>
    </source>
</evidence>
<dbReference type="NCBIfam" id="TIGR01727">
    <property type="entry name" value="oligo_HPY"/>
    <property type="match status" value="2"/>
</dbReference>
<dbReference type="SUPFAM" id="SSF52540">
    <property type="entry name" value="P-loop containing nucleoside triphosphate hydrolases"/>
    <property type="match status" value="2"/>
</dbReference>
<dbReference type="InterPro" id="IPR013563">
    <property type="entry name" value="Oligopep_ABC_C"/>
</dbReference>
<dbReference type="PROSITE" id="PS50893">
    <property type="entry name" value="ABC_TRANSPORTER_2"/>
    <property type="match status" value="2"/>
</dbReference>
<dbReference type="Gene3D" id="3.40.50.300">
    <property type="entry name" value="P-loop containing nucleotide triphosphate hydrolases"/>
    <property type="match status" value="2"/>
</dbReference>
<evidence type="ECO:0000256" key="2">
    <source>
        <dbReference type="ARBA" id="ARBA00005417"/>
    </source>
</evidence>
<dbReference type="SMART" id="SM00382">
    <property type="entry name" value="AAA"/>
    <property type="match status" value="2"/>
</dbReference>
<keyword evidence="10" id="KW-1185">Reference proteome</keyword>
<dbReference type="InterPro" id="IPR050388">
    <property type="entry name" value="ABC_Ni/Peptide_Import"/>
</dbReference>
<keyword evidence="4" id="KW-1003">Cell membrane</keyword>
<dbReference type="NCBIfam" id="NF008453">
    <property type="entry name" value="PRK11308.1"/>
    <property type="match status" value="2"/>
</dbReference>
<comment type="similarity">
    <text evidence="2">Belongs to the ABC transporter superfamily.</text>
</comment>
<keyword evidence="6 9" id="KW-0067">ATP-binding</keyword>
<dbReference type="RefSeq" id="WP_204018072.1">
    <property type="nucleotide sequence ID" value="NZ_BOOG01000051.1"/>
</dbReference>
<comment type="subcellular location">
    <subcellularLocation>
        <location evidence="1">Cell membrane</location>
        <topology evidence="1">Peripheral membrane protein</topology>
    </subcellularLocation>
</comment>
<dbReference type="EMBL" id="BOOG01000051">
    <property type="protein sequence ID" value="GIH72409.1"/>
    <property type="molecule type" value="Genomic_DNA"/>
</dbReference>
<evidence type="ECO:0000259" key="8">
    <source>
        <dbReference type="PROSITE" id="PS50893"/>
    </source>
</evidence>
<evidence type="ECO:0000256" key="3">
    <source>
        <dbReference type="ARBA" id="ARBA00022448"/>
    </source>
</evidence>
<dbReference type="PANTHER" id="PTHR43297:SF2">
    <property type="entry name" value="DIPEPTIDE TRANSPORT ATP-BINDING PROTEIN DPPD"/>
    <property type="match status" value="1"/>
</dbReference>
<dbReference type="GO" id="GO:0016887">
    <property type="term" value="F:ATP hydrolysis activity"/>
    <property type="evidence" value="ECO:0007669"/>
    <property type="project" value="InterPro"/>
</dbReference>
<evidence type="ECO:0000256" key="5">
    <source>
        <dbReference type="ARBA" id="ARBA00022741"/>
    </source>
</evidence>
<proteinExistence type="inferred from homology"/>
<dbReference type="Pfam" id="PF08352">
    <property type="entry name" value="oligo_HPY"/>
    <property type="match status" value="2"/>
</dbReference>
<evidence type="ECO:0000256" key="7">
    <source>
        <dbReference type="ARBA" id="ARBA00023136"/>
    </source>
</evidence>
<dbReference type="InterPro" id="IPR017871">
    <property type="entry name" value="ABC_transporter-like_CS"/>
</dbReference>
<dbReference type="InterPro" id="IPR003439">
    <property type="entry name" value="ABC_transporter-like_ATP-bd"/>
</dbReference>
<feature type="domain" description="ABC transporter" evidence="8">
    <location>
        <begin position="357"/>
        <end position="605"/>
    </location>
</feature>
<dbReference type="NCBIfam" id="NF007739">
    <property type="entry name" value="PRK10419.1"/>
    <property type="match status" value="2"/>
</dbReference>
<evidence type="ECO:0000256" key="4">
    <source>
        <dbReference type="ARBA" id="ARBA00022475"/>
    </source>
</evidence>
<evidence type="ECO:0000256" key="1">
    <source>
        <dbReference type="ARBA" id="ARBA00004202"/>
    </source>
</evidence>
<evidence type="ECO:0000256" key="6">
    <source>
        <dbReference type="ARBA" id="ARBA00022840"/>
    </source>
</evidence>
<dbReference type="GO" id="GO:0005524">
    <property type="term" value="F:ATP binding"/>
    <property type="evidence" value="ECO:0007669"/>
    <property type="project" value="UniProtKB-KW"/>
</dbReference>
<sequence>MNTSPMPLLEISGLRISTRGASALHLVEDINLSVGRGETLGIVGESGSGKSISCQAALGILPSALEVTAGRVVFDDTELTHLDNRRLNHIRGRRIGVVFQNPLSSLNPALTVGHQIAEGLRVHKGLSRKRAWQRAVELLDVVRIPAPHLRVKNYPHEMSGGMAQRALIAMAIACEPDLLVADEPTTALDVTIQLQILDLLASLRDELGMALILVSHDLGVITRMCDRVAVMYAGQIVESGATNELFAQPAHPYTSALISSSAVNVAKGTSLTAIPGQVPRPRDFPTSACRFANRCAHAEPACVAEAPAWTPIREDRGTRCRRVAELELPGLREPDAASTAEPDLAAASSESVGDAALDVHQLVKHFAVRSSRGRRQVVHAVDDVNLSLRPGRILGLVGESGSGKSTVARLLLRLIDPSGGRVVVMGEDLARLKRNLLRKQRKHMQMVFQDPYGTLDPLMNVGQSIAEPMLVHFSMSAAKRRDRVFELLDRVGLDPSVADRRPAALSGGQRQRVAIARALALNPTLIVCDEAVSALDVSTRAQIINLIQGLKEREGIAFVFIAHDLATVHHVSDDIAVMYLGRVVEYGPADRVYLAPAHPYTRALLASVLRPGEHNEDSGHRAIGEIPSPIDPPSGCRFRTRCQFAVDICAAETPQPMPMPGGGWSACHLNTPSPEAAVILTAEGFS</sequence>
<reference evidence="9" key="1">
    <citation type="submission" date="2021-01" db="EMBL/GenBank/DDBJ databases">
        <title>Whole genome shotgun sequence of Sphaerimonospora thailandensis NBRC 107569.</title>
        <authorList>
            <person name="Komaki H."/>
            <person name="Tamura T."/>
        </authorList>
    </citation>
    <scope>NUCLEOTIDE SEQUENCE</scope>
    <source>
        <strain evidence="9">NBRC 107569</strain>
    </source>
</reference>
<organism evidence="9 10">
    <name type="scientific">Sphaerimonospora thailandensis</name>
    <dbReference type="NCBI Taxonomy" id="795644"/>
    <lineage>
        <taxon>Bacteria</taxon>
        <taxon>Bacillati</taxon>
        <taxon>Actinomycetota</taxon>
        <taxon>Actinomycetes</taxon>
        <taxon>Streptosporangiales</taxon>
        <taxon>Streptosporangiaceae</taxon>
        <taxon>Sphaerimonospora</taxon>
    </lineage>
</organism>
<feature type="domain" description="ABC transporter" evidence="8">
    <location>
        <begin position="9"/>
        <end position="258"/>
    </location>
</feature>
<dbReference type="InterPro" id="IPR003593">
    <property type="entry name" value="AAA+_ATPase"/>
</dbReference>
<keyword evidence="7" id="KW-0472">Membrane</keyword>